<dbReference type="AlphaFoldDB" id="A0A1F5TMV7"/>
<gene>
    <name evidence="4" type="ORF">A2531_04655</name>
</gene>
<accession>A0A1F5TMV7</accession>
<proteinExistence type="inferred from homology"/>
<dbReference type="PROSITE" id="PS51440">
    <property type="entry name" value="TIM_2"/>
    <property type="match status" value="1"/>
</dbReference>
<comment type="similarity">
    <text evidence="1 3">Belongs to the triosephosphate isomerase family.</text>
</comment>
<keyword evidence="2 3" id="KW-0413">Isomerase</keyword>
<comment type="pathway">
    <text evidence="3">Carbohydrate degradation; glycolysis; D-glyceraldehyde 3-phosphate from glycerone phosphate: step 1/1.</text>
</comment>
<dbReference type="InterPro" id="IPR013785">
    <property type="entry name" value="Aldolase_TIM"/>
</dbReference>
<dbReference type="NCBIfam" id="TIGR00419">
    <property type="entry name" value="tim"/>
    <property type="match status" value="1"/>
</dbReference>
<dbReference type="EC" id="5.3.1.1" evidence="3"/>
<dbReference type="InterPro" id="IPR020861">
    <property type="entry name" value="Triosephosphate_isomerase_AS"/>
</dbReference>
<dbReference type="GO" id="GO:0005829">
    <property type="term" value="C:cytosol"/>
    <property type="evidence" value="ECO:0007669"/>
    <property type="project" value="TreeGrafter"/>
</dbReference>
<dbReference type="UniPathway" id="UPA00109">
    <property type="reaction ID" value="UER00189"/>
</dbReference>
<keyword evidence="3" id="KW-0324">Glycolysis</keyword>
<dbReference type="GO" id="GO:0006096">
    <property type="term" value="P:glycolytic process"/>
    <property type="evidence" value="ECO:0007669"/>
    <property type="project" value="UniProtKB-UniRule"/>
</dbReference>
<dbReference type="SUPFAM" id="SSF51351">
    <property type="entry name" value="Triosephosphate isomerase (TIM)"/>
    <property type="match status" value="1"/>
</dbReference>
<reference evidence="4 5" key="1">
    <citation type="journal article" date="2016" name="Nat. Commun.">
        <title>Thousands of microbial genomes shed light on interconnected biogeochemical processes in an aquifer system.</title>
        <authorList>
            <person name="Anantharaman K."/>
            <person name="Brown C.T."/>
            <person name="Hug L.A."/>
            <person name="Sharon I."/>
            <person name="Castelle C.J."/>
            <person name="Probst A.J."/>
            <person name="Thomas B.C."/>
            <person name="Singh A."/>
            <person name="Wilkins M.J."/>
            <person name="Karaoz U."/>
            <person name="Brodie E.L."/>
            <person name="Williams K.H."/>
            <person name="Hubbard S.S."/>
            <person name="Banfield J.F."/>
        </authorList>
    </citation>
    <scope>NUCLEOTIDE SEQUENCE [LARGE SCALE GENOMIC DNA]</scope>
</reference>
<evidence type="ECO:0000256" key="2">
    <source>
        <dbReference type="ARBA" id="ARBA00023235"/>
    </source>
</evidence>
<organism evidence="4 5">
    <name type="scientific">Candidatus Falkowbacteria bacterium RIFOXYD2_FULL_34_120</name>
    <dbReference type="NCBI Taxonomy" id="1798007"/>
    <lineage>
        <taxon>Bacteria</taxon>
        <taxon>Candidatus Falkowiibacteriota</taxon>
    </lineage>
</organism>
<evidence type="ECO:0000313" key="5">
    <source>
        <dbReference type="Proteomes" id="UP000177579"/>
    </source>
</evidence>
<comment type="catalytic activity">
    <reaction evidence="3">
        <text>D-glyceraldehyde 3-phosphate = dihydroxyacetone phosphate</text>
        <dbReference type="Rhea" id="RHEA:18585"/>
        <dbReference type="ChEBI" id="CHEBI:57642"/>
        <dbReference type="ChEBI" id="CHEBI:59776"/>
        <dbReference type="EC" id="5.3.1.1"/>
    </reaction>
</comment>
<dbReference type="PANTHER" id="PTHR21139:SF42">
    <property type="entry name" value="TRIOSEPHOSPHATE ISOMERASE"/>
    <property type="match status" value="1"/>
</dbReference>
<keyword evidence="3" id="KW-0963">Cytoplasm</keyword>
<comment type="subcellular location">
    <subcellularLocation>
        <location evidence="3">Cytoplasm</location>
    </subcellularLocation>
</comment>
<dbReference type="GO" id="GO:0019563">
    <property type="term" value="P:glycerol catabolic process"/>
    <property type="evidence" value="ECO:0007669"/>
    <property type="project" value="TreeGrafter"/>
</dbReference>
<dbReference type="PANTHER" id="PTHR21139">
    <property type="entry name" value="TRIOSEPHOSPHATE ISOMERASE"/>
    <property type="match status" value="1"/>
</dbReference>
<keyword evidence="3" id="KW-0312">Gluconeogenesis</keyword>
<name>A0A1F5TMV7_9BACT</name>
<dbReference type="Gene3D" id="3.20.20.70">
    <property type="entry name" value="Aldolase class I"/>
    <property type="match status" value="1"/>
</dbReference>
<dbReference type="InterPro" id="IPR035990">
    <property type="entry name" value="TIM_sf"/>
</dbReference>
<dbReference type="Pfam" id="PF00121">
    <property type="entry name" value="TIM"/>
    <property type="match status" value="1"/>
</dbReference>
<evidence type="ECO:0000313" key="4">
    <source>
        <dbReference type="EMBL" id="OGF40216.1"/>
    </source>
</evidence>
<dbReference type="PROSITE" id="PS00171">
    <property type="entry name" value="TIM_1"/>
    <property type="match status" value="1"/>
</dbReference>
<sequence length="255" mass="28546">MKEEKIIIANWKMKLSLAETINLTKKIKTKFKDVSGVEIAIAPNFISLLEVGAVLKGTNIKLCAQDVFWEDLGAYTGEVSPSMLVEAGCQYVIIGHSERRKFMMENYEMIHREAKAVLGVENLTPVVCIGENWDERKTDRRDFVLYDQLQQALSGLDIMGNQEIIVAYEPIWAIGSGTAIEPTEAEYAHKIIKLTLNDMFGMKIVNNNFKIIYGGSINTKNAKGFIDLDNLDGMLVGGASLDVDEFYKLIKVITK</sequence>
<protein>
    <recommendedName>
        <fullName evidence="3">Triosephosphate isomerase</fullName>
        <ecNumber evidence="3">5.3.1.1</ecNumber>
    </recommendedName>
</protein>
<dbReference type="EMBL" id="MFGO01000033">
    <property type="protein sequence ID" value="OGF40216.1"/>
    <property type="molecule type" value="Genomic_DNA"/>
</dbReference>
<dbReference type="CDD" id="cd00311">
    <property type="entry name" value="TIM"/>
    <property type="match status" value="1"/>
</dbReference>
<comment type="subunit">
    <text evidence="3">Homodimer.</text>
</comment>
<dbReference type="GO" id="GO:0046166">
    <property type="term" value="P:glyceraldehyde-3-phosphate biosynthetic process"/>
    <property type="evidence" value="ECO:0007669"/>
    <property type="project" value="TreeGrafter"/>
</dbReference>
<evidence type="ECO:0000256" key="3">
    <source>
        <dbReference type="RuleBase" id="RU363013"/>
    </source>
</evidence>
<dbReference type="Proteomes" id="UP000177579">
    <property type="component" value="Unassembled WGS sequence"/>
</dbReference>
<comment type="pathway">
    <text evidence="3">Carbohydrate biosynthesis; gluconeogenesis.</text>
</comment>
<evidence type="ECO:0000256" key="1">
    <source>
        <dbReference type="ARBA" id="ARBA00007422"/>
    </source>
</evidence>
<dbReference type="InterPro" id="IPR000652">
    <property type="entry name" value="Triosephosphate_isomerase"/>
</dbReference>
<dbReference type="GO" id="GO:0006094">
    <property type="term" value="P:gluconeogenesis"/>
    <property type="evidence" value="ECO:0007669"/>
    <property type="project" value="UniProtKB-UniPathway"/>
</dbReference>
<comment type="caution">
    <text evidence="4">The sequence shown here is derived from an EMBL/GenBank/DDBJ whole genome shotgun (WGS) entry which is preliminary data.</text>
</comment>
<dbReference type="GO" id="GO:0004807">
    <property type="term" value="F:triose-phosphate isomerase activity"/>
    <property type="evidence" value="ECO:0007669"/>
    <property type="project" value="UniProtKB-UniRule"/>
</dbReference>
<dbReference type="UniPathway" id="UPA00138"/>